<evidence type="ECO:0000256" key="2">
    <source>
        <dbReference type="ARBA" id="ARBA00009077"/>
    </source>
</evidence>
<accession>A0A067LUX5</accession>
<keyword evidence="3" id="KW-0808">Transferase</keyword>
<reference evidence="7" key="1">
    <citation type="journal article" date="2014" name="Proc. Natl. Acad. Sci. U.S.A.">
        <title>Extensive sampling of basidiomycete genomes demonstrates inadequacy of the white-rot/brown-rot paradigm for wood decay fungi.</title>
        <authorList>
            <person name="Riley R."/>
            <person name="Salamov A.A."/>
            <person name="Brown D.W."/>
            <person name="Nagy L.G."/>
            <person name="Floudas D."/>
            <person name="Held B.W."/>
            <person name="Levasseur A."/>
            <person name="Lombard V."/>
            <person name="Morin E."/>
            <person name="Otillar R."/>
            <person name="Lindquist E.A."/>
            <person name="Sun H."/>
            <person name="LaButti K.M."/>
            <person name="Schmutz J."/>
            <person name="Jabbour D."/>
            <person name="Luo H."/>
            <person name="Baker S.E."/>
            <person name="Pisabarro A.G."/>
            <person name="Walton J.D."/>
            <person name="Blanchette R.A."/>
            <person name="Henrissat B."/>
            <person name="Martin F."/>
            <person name="Cullen D."/>
            <person name="Hibbett D.S."/>
            <person name="Grigoriev I.V."/>
        </authorList>
    </citation>
    <scope>NUCLEOTIDE SEQUENCE [LARGE SCALE GENOMIC DNA]</scope>
    <source>
        <strain evidence="7">FD-172 SS1</strain>
    </source>
</reference>
<dbReference type="Pfam" id="PF01053">
    <property type="entry name" value="Cys_Met_Meta_PP"/>
    <property type="match status" value="1"/>
</dbReference>
<dbReference type="InterPro" id="IPR015421">
    <property type="entry name" value="PyrdxlP-dep_Trfase_major"/>
</dbReference>
<gene>
    <name evidence="6" type="ORF">BOTBODRAFT_39062</name>
</gene>
<dbReference type="FunCoup" id="A0A067LUX5">
    <property type="interactions" value="179"/>
</dbReference>
<organism evidence="6 7">
    <name type="scientific">Botryobasidium botryosum (strain FD-172 SS1)</name>
    <dbReference type="NCBI Taxonomy" id="930990"/>
    <lineage>
        <taxon>Eukaryota</taxon>
        <taxon>Fungi</taxon>
        <taxon>Dikarya</taxon>
        <taxon>Basidiomycota</taxon>
        <taxon>Agaricomycotina</taxon>
        <taxon>Agaricomycetes</taxon>
        <taxon>Cantharellales</taxon>
        <taxon>Botryobasidiaceae</taxon>
        <taxon>Botryobasidium</taxon>
    </lineage>
</organism>
<evidence type="ECO:0000256" key="1">
    <source>
        <dbReference type="ARBA" id="ARBA00001933"/>
    </source>
</evidence>
<evidence type="ECO:0000313" key="6">
    <source>
        <dbReference type="EMBL" id="KDQ07138.1"/>
    </source>
</evidence>
<evidence type="ECO:0000256" key="4">
    <source>
        <dbReference type="ARBA" id="ARBA00022898"/>
    </source>
</evidence>
<dbReference type="GO" id="GO:0071269">
    <property type="term" value="P:L-homocysteine biosynthetic process"/>
    <property type="evidence" value="ECO:0007669"/>
    <property type="project" value="TreeGrafter"/>
</dbReference>
<dbReference type="Gene3D" id="3.90.1150.10">
    <property type="entry name" value="Aspartate Aminotransferase, domain 1"/>
    <property type="match status" value="1"/>
</dbReference>
<dbReference type="HOGENOM" id="CLU_018986_4_0_1"/>
<name>A0A067LUX5_BOTB1</name>
<evidence type="ECO:0000313" key="7">
    <source>
        <dbReference type="Proteomes" id="UP000027195"/>
    </source>
</evidence>
<dbReference type="InParanoid" id="A0A067LUX5"/>
<dbReference type="CDD" id="cd00614">
    <property type="entry name" value="CGS_like"/>
    <property type="match status" value="1"/>
</dbReference>
<dbReference type="InterPro" id="IPR015424">
    <property type="entry name" value="PyrdxlP-dep_Trfase"/>
</dbReference>
<dbReference type="InterPro" id="IPR006235">
    <property type="entry name" value="OAc-hSer/O-AcSer_sulfhydrylase"/>
</dbReference>
<dbReference type="GO" id="GO:0003961">
    <property type="term" value="F:O-acetylhomoserine aminocarboxypropyltransferase activity"/>
    <property type="evidence" value="ECO:0007669"/>
    <property type="project" value="TreeGrafter"/>
</dbReference>
<comment type="similarity">
    <text evidence="2 5">Belongs to the trans-sulfuration enzymes family.</text>
</comment>
<dbReference type="GO" id="GO:0004124">
    <property type="term" value="F:cysteine synthase activity"/>
    <property type="evidence" value="ECO:0007669"/>
    <property type="project" value="TreeGrafter"/>
</dbReference>
<dbReference type="PANTHER" id="PTHR43797:SF2">
    <property type="entry name" value="HOMOCYSTEINE_CYSTEINE SYNTHASE"/>
    <property type="match status" value="1"/>
</dbReference>
<dbReference type="SUPFAM" id="SSF53383">
    <property type="entry name" value="PLP-dependent transferases"/>
    <property type="match status" value="1"/>
</dbReference>
<comment type="cofactor">
    <cofactor evidence="1 5">
        <name>pyridoxal 5'-phosphate</name>
        <dbReference type="ChEBI" id="CHEBI:597326"/>
    </cofactor>
</comment>
<dbReference type="GO" id="GO:0006535">
    <property type="term" value="P:cysteine biosynthetic process from serine"/>
    <property type="evidence" value="ECO:0007669"/>
    <property type="project" value="TreeGrafter"/>
</dbReference>
<dbReference type="Gene3D" id="3.40.640.10">
    <property type="entry name" value="Type I PLP-dependent aspartate aminotransferase-like (Major domain)"/>
    <property type="match status" value="1"/>
</dbReference>
<protein>
    <recommendedName>
        <fullName evidence="8">O-acetylhomoserine (Thiol)-lyase</fullName>
    </recommendedName>
</protein>
<dbReference type="NCBIfam" id="TIGR01326">
    <property type="entry name" value="OAH_OAS_sulfhy"/>
    <property type="match status" value="1"/>
</dbReference>
<evidence type="ECO:0000256" key="3">
    <source>
        <dbReference type="ARBA" id="ARBA00022679"/>
    </source>
</evidence>
<dbReference type="STRING" id="930990.A0A067LUX5"/>
<dbReference type="PIRSF" id="PIRSF001434">
    <property type="entry name" value="CGS"/>
    <property type="match status" value="1"/>
</dbReference>
<keyword evidence="4 5" id="KW-0663">Pyridoxal phosphate</keyword>
<dbReference type="OrthoDB" id="3512640at2759"/>
<dbReference type="Proteomes" id="UP000027195">
    <property type="component" value="Unassembled WGS sequence"/>
</dbReference>
<keyword evidence="7" id="KW-1185">Reference proteome</keyword>
<dbReference type="EMBL" id="KL198114">
    <property type="protein sequence ID" value="KDQ07138.1"/>
    <property type="molecule type" value="Genomic_DNA"/>
</dbReference>
<dbReference type="FunFam" id="3.40.640.10:FF:000035">
    <property type="entry name" value="O-succinylhomoserine sulfhydrylase"/>
    <property type="match status" value="1"/>
</dbReference>
<dbReference type="GO" id="GO:0030170">
    <property type="term" value="F:pyridoxal phosphate binding"/>
    <property type="evidence" value="ECO:0007669"/>
    <property type="project" value="InterPro"/>
</dbReference>
<dbReference type="PANTHER" id="PTHR43797">
    <property type="entry name" value="HOMOCYSTEINE/CYSTEINE SYNTHASE"/>
    <property type="match status" value="1"/>
</dbReference>
<sequence>MANIMPQFYKEPEFETLQLHAGQVPDPTTNARAVPIYASTSFVFNSSEHGANLCSLKEVGNVYSRIGNPTLEVFENRMAALEKGIAAVATSSGQAAQFLTISNLARAGDNIVSTTYLYRRGTYNQFKVLFKRLGITVKFVEGNSPEDFAVAIDENTKALFVESICNLQHNVCPIPELAKVAHDHSIPLIVDNTFGAGGYIIRPIEHGADIVVHSATEWIGGHGTTVAGVVIDSGKFDWVRSGKFPGFTEPSEGYHGLKFGEKFGPTAFAVKLRLEILRDMGSTLNPFAAFMLLQGLETLSLRAERHCENALVLARWLEKSPHVAWVSYPGLPSHPSHELATQILRPNTFGGVLSFGVRGGTTASSKVIDGLKLASHLANVGDAKTSVLHPASETHQQLGETEQRASGVTPDTIQVFVGIEHINDIIGDFENALEIANPHHVPAGRGGTSHL</sequence>
<proteinExistence type="inferred from homology"/>
<dbReference type="GO" id="GO:0019346">
    <property type="term" value="P:transsulfuration"/>
    <property type="evidence" value="ECO:0007669"/>
    <property type="project" value="InterPro"/>
</dbReference>
<dbReference type="InterPro" id="IPR015422">
    <property type="entry name" value="PyrdxlP-dep_Trfase_small"/>
</dbReference>
<evidence type="ECO:0000256" key="5">
    <source>
        <dbReference type="RuleBase" id="RU362118"/>
    </source>
</evidence>
<dbReference type="InterPro" id="IPR000277">
    <property type="entry name" value="Cys/Met-Metab_PyrdxlP-dep_enz"/>
</dbReference>
<dbReference type="GO" id="GO:0005737">
    <property type="term" value="C:cytoplasm"/>
    <property type="evidence" value="ECO:0007669"/>
    <property type="project" value="TreeGrafter"/>
</dbReference>
<dbReference type="AlphaFoldDB" id="A0A067LUX5"/>
<evidence type="ECO:0008006" key="8">
    <source>
        <dbReference type="Google" id="ProtNLM"/>
    </source>
</evidence>